<feature type="transmembrane region" description="Helical" evidence="1">
    <location>
        <begin position="68"/>
        <end position="90"/>
    </location>
</feature>
<name>A0ABX2ISJ9_9RHOB</name>
<evidence type="ECO:0000313" key="2">
    <source>
        <dbReference type="EMBL" id="NSX55877.1"/>
    </source>
</evidence>
<accession>A0ABX2ISJ9</accession>
<proteinExistence type="predicted"/>
<keyword evidence="1" id="KW-1133">Transmembrane helix</keyword>
<keyword evidence="1" id="KW-0472">Membrane</keyword>
<feature type="transmembrane region" description="Helical" evidence="1">
    <location>
        <begin position="102"/>
        <end position="129"/>
    </location>
</feature>
<reference evidence="2 3" key="1">
    <citation type="submission" date="2020-06" db="EMBL/GenBank/DDBJ databases">
        <title>Sulfitobacter algicola sp. nov., isolated from green algae.</title>
        <authorList>
            <person name="Wang C."/>
        </authorList>
    </citation>
    <scope>NUCLEOTIDE SEQUENCE [LARGE SCALE GENOMIC DNA]</scope>
    <source>
        <strain evidence="2 3">1151</strain>
    </source>
</reference>
<sequence>MDDDDLPEGAERGQYDKETGAQWVNVTPEMARAHPLGKPGLLIYLIAAWFALGAMGQLGFLFTLGFSFLFLALFFLYLLTAVALVLRAPVSVWLVTVSGGLQILLLMMSADIVTVFLAAIHILIIFYILDGDRPNLIYRHRYRSFKKGDE</sequence>
<keyword evidence="1" id="KW-0812">Transmembrane</keyword>
<feature type="transmembrane region" description="Helical" evidence="1">
    <location>
        <begin position="41"/>
        <end position="61"/>
    </location>
</feature>
<dbReference type="RefSeq" id="WP_174139024.1">
    <property type="nucleotide sequence ID" value="NZ_JABUFE010000008.1"/>
</dbReference>
<dbReference type="EMBL" id="JABUFE010000008">
    <property type="protein sequence ID" value="NSX55877.1"/>
    <property type="molecule type" value="Genomic_DNA"/>
</dbReference>
<evidence type="ECO:0000313" key="3">
    <source>
        <dbReference type="Proteomes" id="UP000777935"/>
    </source>
</evidence>
<comment type="caution">
    <text evidence="2">The sequence shown here is derived from an EMBL/GenBank/DDBJ whole genome shotgun (WGS) entry which is preliminary data.</text>
</comment>
<dbReference type="Proteomes" id="UP000777935">
    <property type="component" value="Unassembled WGS sequence"/>
</dbReference>
<gene>
    <name evidence="2" type="ORF">HRQ87_13805</name>
</gene>
<keyword evidence="3" id="KW-1185">Reference proteome</keyword>
<protein>
    <submittedName>
        <fullName evidence="2">Uncharacterized protein</fullName>
    </submittedName>
</protein>
<evidence type="ECO:0000256" key="1">
    <source>
        <dbReference type="SAM" id="Phobius"/>
    </source>
</evidence>
<organism evidence="2 3">
    <name type="scientific">Parasulfitobacter algicola</name>
    <dbReference type="NCBI Taxonomy" id="2614809"/>
    <lineage>
        <taxon>Bacteria</taxon>
        <taxon>Pseudomonadati</taxon>
        <taxon>Pseudomonadota</taxon>
        <taxon>Alphaproteobacteria</taxon>
        <taxon>Rhodobacterales</taxon>
        <taxon>Roseobacteraceae</taxon>
        <taxon>Parasulfitobacter</taxon>
    </lineage>
</organism>